<reference evidence="2 3" key="1">
    <citation type="journal article" date="2024" name="Science">
        <title>Giant polyketide synthase enzymes in the biosynthesis of giant marine polyether toxins.</title>
        <authorList>
            <person name="Fallon T.R."/>
            <person name="Shende V.V."/>
            <person name="Wierzbicki I.H."/>
            <person name="Pendleton A.L."/>
            <person name="Watervoot N.F."/>
            <person name="Auber R.P."/>
            <person name="Gonzalez D.J."/>
            <person name="Wisecaver J.H."/>
            <person name="Moore B.S."/>
        </authorList>
    </citation>
    <scope>NUCLEOTIDE SEQUENCE [LARGE SCALE GENOMIC DNA]</scope>
    <source>
        <strain evidence="2 3">12B1</strain>
    </source>
</reference>
<accession>A0AB34JXR4</accession>
<dbReference type="Pfam" id="PF13489">
    <property type="entry name" value="Methyltransf_23"/>
    <property type="match status" value="1"/>
</dbReference>
<evidence type="ECO:0000256" key="1">
    <source>
        <dbReference type="SAM" id="SignalP"/>
    </source>
</evidence>
<evidence type="ECO:0000313" key="2">
    <source>
        <dbReference type="EMBL" id="KAL1526710.1"/>
    </source>
</evidence>
<evidence type="ECO:0000313" key="3">
    <source>
        <dbReference type="Proteomes" id="UP001515480"/>
    </source>
</evidence>
<keyword evidence="3" id="KW-1185">Reference proteome</keyword>
<comment type="caution">
    <text evidence="2">The sequence shown here is derived from an EMBL/GenBank/DDBJ whole genome shotgun (WGS) entry which is preliminary data.</text>
</comment>
<organism evidence="2 3">
    <name type="scientific">Prymnesium parvum</name>
    <name type="common">Toxic golden alga</name>
    <dbReference type="NCBI Taxonomy" id="97485"/>
    <lineage>
        <taxon>Eukaryota</taxon>
        <taxon>Haptista</taxon>
        <taxon>Haptophyta</taxon>
        <taxon>Prymnesiophyceae</taxon>
        <taxon>Prymnesiales</taxon>
        <taxon>Prymnesiaceae</taxon>
        <taxon>Prymnesium</taxon>
    </lineage>
</organism>
<dbReference type="AlphaFoldDB" id="A0AB34JXR4"/>
<keyword evidence="1" id="KW-0732">Signal</keyword>
<protein>
    <recommendedName>
        <fullName evidence="4">Methyltransferase type 11 domain-containing protein</fullName>
    </recommendedName>
</protein>
<gene>
    <name evidence="2" type="ORF">AB1Y20_015409</name>
</gene>
<dbReference type="CDD" id="cd02440">
    <property type="entry name" value="AdoMet_MTases"/>
    <property type="match status" value="1"/>
</dbReference>
<dbReference type="Gene3D" id="3.40.50.150">
    <property type="entry name" value="Vaccinia Virus protein VP39"/>
    <property type="match status" value="1"/>
</dbReference>
<feature type="chain" id="PRO_5044301262" description="Methyltransferase type 11 domain-containing protein" evidence="1">
    <location>
        <begin position="27"/>
        <end position="237"/>
    </location>
</feature>
<dbReference type="EMBL" id="JBGBPQ010000003">
    <property type="protein sequence ID" value="KAL1526710.1"/>
    <property type="molecule type" value="Genomic_DNA"/>
</dbReference>
<proteinExistence type="predicted"/>
<sequence length="237" mass="25339">MLTQQAARSWACGLFALAALSLSVLSVSTSRSMREEAFPSYSSDLDEEVSRITAALALQPGASYAEVGGGNGLFFGAVAPHVLPNGHVYGTGATRAEVQAMREASIAAGIGNATEVYLAHTHTSGLPPNCCDAILLRMVYHMLPHPIEYAADFRRALRPGGRLLMLEHGADNGVSTRLGAKLTVTFQGMTMNMNVVPPKALIHELTPAGFEVIESFNKTVQAWPYFEEGYAILFGIP</sequence>
<evidence type="ECO:0008006" key="4">
    <source>
        <dbReference type="Google" id="ProtNLM"/>
    </source>
</evidence>
<dbReference type="Proteomes" id="UP001515480">
    <property type="component" value="Unassembled WGS sequence"/>
</dbReference>
<name>A0AB34JXR4_PRYPA</name>
<dbReference type="SUPFAM" id="SSF53335">
    <property type="entry name" value="S-adenosyl-L-methionine-dependent methyltransferases"/>
    <property type="match status" value="1"/>
</dbReference>
<dbReference type="InterPro" id="IPR029063">
    <property type="entry name" value="SAM-dependent_MTases_sf"/>
</dbReference>
<feature type="signal peptide" evidence="1">
    <location>
        <begin position="1"/>
        <end position="26"/>
    </location>
</feature>